<name>A0ABN2LPE3_9MICO</name>
<proteinExistence type="predicted"/>
<dbReference type="RefSeq" id="WP_344032842.1">
    <property type="nucleotide sequence ID" value="NZ_BAAAOB010000003.1"/>
</dbReference>
<evidence type="ECO:0000313" key="3">
    <source>
        <dbReference type="EMBL" id="GAA1795705.1"/>
    </source>
</evidence>
<dbReference type="EMBL" id="BAAAOB010000003">
    <property type="protein sequence ID" value="GAA1795705.1"/>
    <property type="molecule type" value="Genomic_DNA"/>
</dbReference>
<dbReference type="InterPro" id="IPR008613">
    <property type="entry name" value="Excalibur_Ca-bd_domain"/>
</dbReference>
<feature type="domain" description="Excalibur calcium-binding" evidence="2">
    <location>
        <begin position="32"/>
        <end position="89"/>
    </location>
</feature>
<protein>
    <recommendedName>
        <fullName evidence="2">Excalibur calcium-binding domain-containing protein</fullName>
    </recommendedName>
</protein>
<evidence type="ECO:0000313" key="4">
    <source>
        <dbReference type="Proteomes" id="UP001500851"/>
    </source>
</evidence>
<feature type="signal peptide" evidence="1">
    <location>
        <begin position="1"/>
        <end position="22"/>
    </location>
</feature>
<accession>A0ABN2LPE3</accession>
<dbReference type="SMART" id="SM00894">
    <property type="entry name" value="Excalibur"/>
    <property type="match status" value="1"/>
</dbReference>
<feature type="chain" id="PRO_5045747211" description="Excalibur calcium-binding domain-containing protein" evidence="1">
    <location>
        <begin position="23"/>
        <end position="91"/>
    </location>
</feature>
<keyword evidence="4" id="KW-1185">Reference proteome</keyword>
<sequence length="91" mass="9573">MKHRLLAVVAAGALAVSLTPLAAAPAEAAPARYKNCTALNKAYKHGVGKKGAKDRVKGKTKPVTTFKIDTALYTANRHLDGDKDGVACEKK</sequence>
<evidence type="ECO:0000259" key="2">
    <source>
        <dbReference type="SMART" id="SM00894"/>
    </source>
</evidence>
<comment type="caution">
    <text evidence="3">The sequence shown here is derived from an EMBL/GenBank/DDBJ whole genome shotgun (WGS) entry which is preliminary data.</text>
</comment>
<gene>
    <name evidence="3" type="ORF">GCM10009768_25950</name>
</gene>
<organism evidence="3 4">
    <name type="scientific">Leucobacter iarius</name>
    <dbReference type="NCBI Taxonomy" id="333963"/>
    <lineage>
        <taxon>Bacteria</taxon>
        <taxon>Bacillati</taxon>
        <taxon>Actinomycetota</taxon>
        <taxon>Actinomycetes</taxon>
        <taxon>Micrococcales</taxon>
        <taxon>Microbacteriaceae</taxon>
        <taxon>Leucobacter</taxon>
    </lineage>
</organism>
<dbReference type="Pfam" id="PF05901">
    <property type="entry name" value="Excalibur"/>
    <property type="match status" value="1"/>
</dbReference>
<keyword evidence="1" id="KW-0732">Signal</keyword>
<reference evidence="3 4" key="1">
    <citation type="journal article" date="2019" name="Int. J. Syst. Evol. Microbiol.">
        <title>The Global Catalogue of Microorganisms (GCM) 10K type strain sequencing project: providing services to taxonomists for standard genome sequencing and annotation.</title>
        <authorList>
            <consortium name="The Broad Institute Genomics Platform"/>
            <consortium name="The Broad Institute Genome Sequencing Center for Infectious Disease"/>
            <person name="Wu L."/>
            <person name="Ma J."/>
        </authorList>
    </citation>
    <scope>NUCLEOTIDE SEQUENCE [LARGE SCALE GENOMIC DNA]</scope>
    <source>
        <strain evidence="3 4">JCM 14736</strain>
    </source>
</reference>
<dbReference type="Proteomes" id="UP001500851">
    <property type="component" value="Unassembled WGS sequence"/>
</dbReference>
<evidence type="ECO:0000256" key="1">
    <source>
        <dbReference type="SAM" id="SignalP"/>
    </source>
</evidence>